<accession>A0ABY3XDV9</accession>
<keyword evidence="8" id="KW-1185">Reference proteome</keyword>
<dbReference type="PANTHER" id="PTHR39210:SF1">
    <property type="entry name" value="HEPARIN-SULFATE LYASE"/>
    <property type="match status" value="1"/>
</dbReference>
<dbReference type="InterPro" id="IPR012480">
    <property type="entry name" value="Hepar_II_III_C"/>
</dbReference>
<dbReference type="Pfam" id="PF07940">
    <property type="entry name" value="Hepar_II_III_C"/>
    <property type="match status" value="1"/>
</dbReference>
<evidence type="ECO:0000259" key="6">
    <source>
        <dbReference type="Pfam" id="PF16889"/>
    </source>
</evidence>
<proteinExistence type="predicted"/>
<dbReference type="RefSeq" id="WP_057945659.1">
    <property type="nucleotide sequence ID" value="NZ_CP011131.1"/>
</dbReference>
<comment type="subcellular location">
    <subcellularLocation>
        <location evidence="1">Periplasm</location>
    </subcellularLocation>
</comment>
<evidence type="ECO:0000256" key="1">
    <source>
        <dbReference type="ARBA" id="ARBA00004418"/>
    </source>
</evidence>
<dbReference type="Gene3D" id="2.70.98.70">
    <property type="match status" value="1"/>
</dbReference>
<evidence type="ECO:0000256" key="3">
    <source>
        <dbReference type="ARBA" id="ARBA00022764"/>
    </source>
</evidence>
<protein>
    <submittedName>
        <fullName evidence="7">Heparinase II/III family protein</fullName>
    </submittedName>
</protein>
<dbReference type="InterPro" id="IPR031680">
    <property type="entry name" value="Hepar_II_III_N"/>
</dbReference>
<dbReference type="PANTHER" id="PTHR39210">
    <property type="entry name" value="HEPARIN-SULFATE LYASE"/>
    <property type="match status" value="1"/>
</dbReference>
<organism evidence="7 8">
    <name type="scientific">Lysobacter gummosus</name>
    <dbReference type="NCBI Taxonomy" id="262324"/>
    <lineage>
        <taxon>Bacteria</taxon>
        <taxon>Pseudomonadati</taxon>
        <taxon>Pseudomonadota</taxon>
        <taxon>Gammaproteobacteria</taxon>
        <taxon>Lysobacterales</taxon>
        <taxon>Lysobacteraceae</taxon>
        <taxon>Lysobacter</taxon>
    </lineage>
</organism>
<dbReference type="Gene3D" id="1.50.10.100">
    <property type="entry name" value="Chondroitin AC/alginate lyase"/>
    <property type="match status" value="1"/>
</dbReference>
<keyword evidence="2" id="KW-0732">Signal</keyword>
<evidence type="ECO:0000259" key="5">
    <source>
        <dbReference type="Pfam" id="PF07940"/>
    </source>
</evidence>
<reference evidence="7 8" key="1">
    <citation type="submission" date="2022-03" db="EMBL/GenBank/DDBJ databases">
        <title>Complete genome sequence of Lysobacter capsici VKM B-2533 and Lysobacter gummosus 10.1.1, promising sources of lytic agents.</title>
        <authorList>
            <person name="Tarlachkov S.V."/>
            <person name="Kudryakova I.V."/>
            <person name="Afoshin A.S."/>
            <person name="Leontyevskaya E.A."/>
            <person name="Leontyevskaya N.V."/>
        </authorList>
    </citation>
    <scope>NUCLEOTIDE SEQUENCE [LARGE SCALE GENOMIC DNA]</scope>
    <source>
        <strain evidence="7 8">10.1.1</strain>
    </source>
</reference>
<dbReference type="EMBL" id="CP093547">
    <property type="protein sequence ID" value="UNP29016.1"/>
    <property type="molecule type" value="Genomic_DNA"/>
</dbReference>
<gene>
    <name evidence="7" type="ORF">MOV92_21520</name>
</gene>
<dbReference type="Pfam" id="PF16889">
    <property type="entry name" value="Hepar_II_III_N"/>
    <property type="match status" value="1"/>
</dbReference>
<evidence type="ECO:0000256" key="4">
    <source>
        <dbReference type="ARBA" id="ARBA00023239"/>
    </source>
</evidence>
<dbReference type="InterPro" id="IPR008929">
    <property type="entry name" value="Chondroitin_lyas"/>
</dbReference>
<name>A0ABY3XDV9_9GAMM</name>
<feature type="domain" description="Heparinase II/III-like C-terminal" evidence="5">
    <location>
        <begin position="320"/>
        <end position="524"/>
    </location>
</feature>
<evidence type="ECO:0000313" key="7">
    <source>
        <dbReference type="EMBL" id="UNP29016.1"/>
    </source>
</evidence>
<dbReference type="Proteomes" id="UP000829194">
    <property type="component" value="Chromosome"/>
</dbReference>
<keyword evidence="3" id="KW-0574">Periplasm</keyword>
<sequence>MSIASRLPRMWHTVRYLRPVQIYGRAWHRLHRPRIEHAPAPAPAATDTRWTACARNPSMLGANRFRFLNDERELAGNDWNSTKLPKLWLYNLHYFDDLNADGASSRSHWHRELIARWIADNPPAGGNGWEPYCLSLRIVNWIKWRCAGQAFGDAARERSALNSLAIQVRFLRRRLERHLLGNHLWANYKALLFAGAFFQGAEAARWRTEGLNGLRREIDEQILADGGHFERSPMYHAILLEDLLDMVQLARLFPEAVPHTDVALWRDKAGAMLRWLSVMTHPDGGIAFFNDAALGIAPNFAELSAYALALGIEAPEPSDEAMQLLPDSGYARLQCGDAVVIADVGDIGPDYLPGHAHADTLSFELSLRGRRVLVNAGTSRYDIGAERLWQRGTSAHNTIEIDGQNSSEVWSSFRVARRARASAVEHGHFGEGAWLAASHDGYRRLKGRPVHHRRWVLQPGALRIEDRIDGAFDRAVARYRVHPDIRIEDHALHLDANFGLRWRIEPATERTAASMYHPEFGLGRACRVIEATLDPAVGNAVALFLWDC</sequence>
<dbReference type="SUPFAM" id="SSF48230">
    <property type="entry name" value="Chondroitin AC/alginate lyase"/>
    <property type="match status" value="1"/>
</dbReference>
<feature type="domain" description="Heparin-sulfate lyase N-terminal" evidence="6">
    <location>
        <begin position="162"/>
        <end position="293"/>
    </location>
</feature>
<evidence type="ECO:0000256" key="2">
    <source>
        <dbReference type="ARBA" id="ARBA00022729"/>
    </source>
</evidence>
<keyword evidence="4" id="KW-0456">Lyase</keyword>
<evidence type="ECO:0000313" key="8">
    <source>
        <dbReference type="Proteomes" id="UP000829194"/>
    </source>
</evidence>